<sequence>MHSSMHSPTRRRPGLRAAVAATLVGALTALTGVAVATTATAATPTVDTTASYQLVNWRSKKALDIEGKSTTTGASIVQSTVSTATNQQFQLVPATGGYYQLTSRSSGLVVFIGTSSTAHATQQTSSGSASQLFSLVAGSSGRIKLVNKATGKALQVEGASKADGALITQGTDTNANEQQFTLVKVSGSSSTPTTAPSASATPTATPTASASPTATATTGTFPAWPTATGTKKVTATIKVTGTLDGKLVRYYGISDGSQDESQPPMFELADGATIKNVIIGTDAGDGIHCLGTCTIQNVWWEDVGEDAATQKGKISGQVMTIDGGGARSASDKVFQHNGPGTMVIKNFQASDIGKLYRSCGNCSTQYARTVKVQNVQITAPAKSLVGINPNLGDKATLTGVTIIGDTSKKVAICQEYKGVTSGEPTLVSSGPSTACGYTASAVLYK</sequence>
<reference evidence="13 14" key="1">
    <citation type="submission" date="2019-07" db="EMBL/GenBank/DDBJ databases">
        <title>Whole genome shotgun sequence of Cellulomonas soli NBRC 109434.</title>
        <authorList>
            <person name="Hosoyama A."/>
            <person name="Uohara A."/>
            <person name="Ohji S."/>
            <person name="Ichikawa N."/>
        </authorList>
    </citation>
    <scope>NUCLEOTIDE SEQUENCE [LARGE SCALE GENOMIC DNA]</scope>
    <source>
        <strain evidence="13 14">NBRC 109434</strain>
    </source>
</reference>
<dbReference type="GO" id="GO:0030570">
    <property type="term" value="F:pectate lyase activity"/>
    <property type="evidence" value="ECO:0007669"/>
    <property type="project" value="UniProtKB-EC"/>
</dbReference>
<evidence type="ECO:0000256" key="10">
    <source>
        <dbReference type="SAM" id="MobiDB-lite"/>
    </source>
</evidence>
<evidence type="ECO:0000256" key="6">
    <source>
        <dbReference type="ARBA" id="ARBA00022525"/>
    </source>
</evidence>
<evidence type="ECO:0000256" key="9">
    <source>
        <dbReference type="ARBA" id="ARBA00023239"/>
    </source>
</evidence>
<evidence type="ECO:0000256" key="4">
    <source>
        <dbReference type="ARBA" id="ARBA00006463"/>
    </source>
</evidence>
<keyword evidence="14" id="KW-1185">Reference proteome</keyword>
<dbReference type="Pfam" id="PF14200">
    <property type="entry name" value="RicinB_lectin_2"/>
    <property type="match status" value="2"/>
</dbReference>
<name>A0A512PAX3_9CELL</name>
<dbReference type="SUPFAM" id="SSF50370">
    <property type="entry name" value="Ricin B-like lectins"/>
    <property type="match status" value="1"/>
</dbReference>
<evidence type="ECO:0000256" key="5">
    <source>
        <dbReference type="ARBA" id="ARBA00012272"/>
    </source>
</evidence>
<dbReference type="GO" id="GO:0005576">
    <property type="term" value="C:extracellular region"/>
    <property type="evidence" value="ECO:0007669"/>
    <property type="project" value="UniProtKB-SubCell"/>
</dbReference>
<dbReference type="InterPro" id="IPR035992">
    <property type="entry name" value="Ricin_B-like_lectins"/>
</dbReference>
<feature type="chain" id="PRO_5021900824" description="pectate lyase" evidence="11">
    <location>
        <begin position="42"/>
        <end position="445"/>
    </location>
</feature>
<comment type="cofactor">
    <cofactor evidence="2">
        <name>Ca(2+)</name>
        <dbReference type="ChEBI" id="CHEBI:29108"/>
    </cofactor>
</comment>
<dbReference type="Pfam" id="PF03211">
    <property type="entry name" value="Pectate_lyase"/>
    <property type="match status" value="1"/>
</dbReference>
<evidence type="ECO:0000256" key="7">
    <source>
        <dbReference type="ARBA" id="ARBA00022729"/>
    </source>
</evidence>
<dbReference type="GO" id="GO:0045490">
    <property type="term" value="P:pectin catabolic process"/>
    <property type="evidence" value="ECO:0007669"/>
    <property type="project" value="TreeGrafter"/>
</dbReference>
<feature type="region of interest" description="Disordered" evidence="10">
    <location>
        <begin position="185"/>
        <end position="225"/>
    </location>
</feature>
<keyword evidence="9" id="KW-0456">Lyase</keyword>
<dbReference type="Gene3D" id="2.160.20.10">
    <property type="entry name" value="Single-stranded right-handed beta-helix, Pectin lyase-like"/>
    <property type="match status" value="1"/>
</dbReference>
<dbReference type="AlphaFoldDB" id="A0A512PAX3"/>
<dbReference type="EC" id="4.2.2.2" evidence="5"/>
<comment type="subcellular location">
    <subcellularLocation>
        <location evidence="3">Secreted</location>
    </subcellularLocation>
</comment>
<dbReference type="SUPFAM" id="SSF51126">
    <property type="entry name" value="Pectin lyase-like"/>
    <property type="match status" value="1"/>
</dbReference>
<evidence type="ECO:0000259" key="12">
    <source>
        <dbReference type="Pfam" id="PF14200"/>
    </source>
</evidence>
<keyword evidence="8" id="KW-0106">Calcium</keyword>
<evidence type="ECO:0000313" key="13">
    <source>
        <dbReference type="EMBL" id="GEP68354.1"/>
    </source>
</evidence>
<comment type="caution">
    <text evidence="13">The sequence shown here is derived from an EMBL/GenBank/DDBJ whole genome shotgun (WGS) entry which is preliminary data.</text>
</comment>
<comment type="similarity">
    <text evidence="4">Belongs to the polysaccharide lyase 3 family.</text>
</comment>
<dbReference type="InterPro" id="IPR011050">
    <property type="entry name" value="Pectin_lyase_fold/virulence"/>
</dbReference>
<evidence type="ECO:0000256" key="3">
    <source>
        <dbReference type="ARBA" id="ARBA00004613"/>
    </source>
</evidence>
<feature type="signal peptide" evidence="11">
    <location>
        <begin position="1"/>
        <end position="41"/>
    </location>
</feature>
<protein>
    <recommendedName>
        <fullName evidence="5">pectate lyase</fullName>
        <ecNumber evidence="5">4.2.2.2</ecNumber>
    </recommendedName>
</protein>
<dbReference type="Gene3D" id="2.80.10.50">
    <property type="match status" value="2"/>
</dbReference>
<dbReference type="InterPro" id="IPR000772">
    <property type="entry name" value="Ricin_B_lectin"/>
</dbReference>
<dbReference type="PANTHER" id="PTHR33407">
    <property type="entry name" value="PECTATE LYASE F-RELATED"/>
    <property type="match status" value="1"/>
</dbReference>
<accession>A0A512PAX3</accession>
<dbReference type="InterPro" id="IPR012334">
    <property type="entry name" value="Pectin_lyas_fold"/>
</dbReference>
<comment type="catalytic activity">
    <reaction evidence="1">
        <text>Eliminative cleavage of (1-&gt;4)-alpha-D-galacturonan to give oligosaccharides with 4-deoxy-alpha-D-galact-4-enuronosyl groups at their non-reducing ends.</text>
        <dbReference type="EC" id="4.2.2.2"/>
    </reaction>
</comment>
<keyword evidence="6" id="KW-0964">Secreted</keyword>
<evidence type="ECO:0000313" key="14">
    <source>
        <dbReference type="Proteomes" id="UP000321798"/>
    </source>
</evidence>
<dbReference type="Proteomes" id="UP000321798">
    <property type="component" value="Unassembled WGS sequence"/>
</dbReference>
<proteinExistence type="inferred from homology"/>
<dbReference type="InterPro" id="IPR004898">
    <property type="entry name" value="Pectate_lyase_PlyH/PlyE-like"/>
</dbReference>
<evidence type="ECO:0000256" key="11">
    <source>
        <dbReference type="SAM" id="SignalP"/>
    </source>
</evidence>
<evidence type="ECO:0000256" key="8">
    <source>
        <dbReference type="ARBA" id="ARBA00022837"/>
    </source>
</evidence>
<keyword evidence="7 11" id="KW-0732">Signal</keyword>
<evidence type="ECO:0000256" key="2">
    <source>
        <dbReference type="ARBA" id="ARBA00001913"/>
    </source>
</evidence>
<gene>
    <name evidence="13" type="ORF">CSO01_10690</name>
</gene>
<dbReference type="EMBL" id="BKAL01000003">
    <property type="protein sequence ID" value="GEP68354.1"/>
    <property type="molecule type" value="Genomic_DNA"/>
</dbReference>
<feature type="domain" description="Ricin B lectin" evidence="12">
    <location>
        <begin position="130"/>
        <end position="186"/>
    </location>
</feature>
<dbReference type="RefSeq" id="WP_223203469.1">
    <property type="nucleotide sequence ID" value="NZ_BAABBJ010000009.1"/>
</dbReference>
<dbReference type="PANTHER" id="PTHR33407:SF9">
    <property type="entry name" value="PECTATE LYASE F-RELATED"/>
    <property type="match status" value="1"/>
</dbReference>
<feature type="compositionally biased region" description="Low complexity" evidence="10">
    <location>
        <begin position="186"/>
        <end position="225"/>
    </location>
</feature>
<evidence type="ECO:0000256" key="1">
    <source>
        <dbReference type="ARBA" id="ARBA00000695"/>
    </source>
</evidence>
<feature type="domain" description="Ricin B lectin" evidence="12">
    <location>
        <begin position="49"/>
        <end position="121"/>
    </location>
</feature>
<organism evidence="13 14">
    <name type="scientific">Cellulomonas soli</name>
    <dbReference type="NCBI Taxonomy" id="931535"/>
    <lineage>
        <taxon>Bacteria</taxon>
        <taxon>Bacillati</taxon>
        <taxon>Actinomycetota</taxon>
        <taxon>Actinomycetes</taxon>
        <taxon>Micrococcales</taxon>
        <taxon>Cellulomonadaceae</taxon>
        <taxon>Cellulomonas</taxon>
    </lineage>
</organism>